<dbReference type="AlphaFoldDB" id="A0A3M0JP82"/>
<feature type="region of interest" description="Disordered" evidence="1">
    <location>
        <begin position="72"/>
        <end position="100"/>
    </location>
</feature>
<dbReference type="EMBL" id="QRBI01000131">
    <property type="protein sequence ID" value="RMC02659.1"/>
    <property type="molecule type" value="Genomic_DNA"/>
</dbReference>
<name>A0A3M0JP82_HIRRU</name>
<gene>
    <name evidence="2" type="ORF">DUI87_19847</name>
</gene>
<keyword evidence="3" id="KW-1185">Reference proteome</keyword>
<proteinExistence type="predicted"/>
<dbReference type="Proteomes" id="UP000269221">
    <property type="component" value="Unassembled WGS sequence"/>
</dbReference>
<protein>
    <submittedName>
        <fullName evidence="2">Uncharacterized protein</fullName>
    </submittedName>
</protein>
<comment type="caution">
    <text evidence="2">The sequence shown here is derived from an EMBL/GenBank/DDBJ whole genome shotgun (WGS) entry which is preliminary data.</text>
</comment>
<accession>A0A3M0JP82</accession>
<evidence type="ECO:0000313" key="3">
    <source>
        <dbReference type="Proteomes" id="UP000269221"/>
    </source>
</evidence>
<reference evidence="2 3" key="1">
    <citation type="submission" date="2018-07" db="EMBL/GenBank/DDBJ databases">
        <title>A high quality draft genome assembly of the barn swallow (H. rustica rustica).</title>
        <authorList>
            <person name="Formenti G."/>
            <person name="Chiara M."/>
            <person name="Poveda L."/>
            <person name="Francoijs K.-J."/>
            <person name="Bonisoli-Alquati A."/>
            <person name="Canova L."/>
            <person name="Gianfranceschi L."/>
            <person name="Horner D.S."/>
            <person name="Saino N."/>
        </authorList>
    </citation>
    <scope>NUCLEOTIDE SEQUENCE [LARGE SCALE GENOMIC DNA]</scope>
    <source>
        <strain evidence="2">Chelidonia</strain>
        <tissue evidence="2">Blood</tissue>
    </source>
</reference>
<evidence type="ECO:0000256" key="1">
    <source>
        <dbReference type="SAM" id="MobiDB-lite"/>
    </source>
</evidence>
<organism evidence="2 3">
    <name type="scientific">Hirundo rustica rustica</name>
    <dbReference type="NCBI Taxonomy" id="333673"/>
    <lineage>
        <taxon>Eukaryota</taxon>
        <taxon>Metazoa</taxon>
        <taxon>Chordata</taxon>
        <taxon>Craniata</taxon>
        <taxon>Vertebrata</taxon>
        <taxon>Euteleostomi</taxon>
        <taxon>Archelosauria</taxon>
        <taxon>Archosauria</taxon>
        <taxon>Dinosauria</taxon>
        <taxon>Saurischia</taxon>
        <taxon>Theropoda</taxon>
        <taxon>Coelurosauria</taxon>
        <taxon>Aves</taxon>
        <taxon>Neognathae</taxon>
        <taxon>Neoaves</taxon>
        <taxon>Telluraves</taxon>
        <taxon>Australaves</taxon>
        <taxon>Passeriformes</taxon>
        <taxon>Sylvioidea</taxon>
        <taxon>Hirundinidae</taxon>
        <taxon>Hirundo</taxon>
    </lineage>
</organism>
<evidence type="ECO:0000313" key="2">
    <source>
        <dbReference type="EMBL" id="RMC02659.1"/>
    </source>
</evidence>
<sequence length="121" mass="12272">MVQGCGTGPPLRAGPGRSHPSGKSPAICSWLPNLAPKDVGCQPSPEGGNGEQRLLPGVPPLLELGKLSLPGELSLPRQLDGGTSDGASGRDPGALGAFQGEQAGVLELGWGSMRSVRDPTR</sequence>
<feature type="region of interest" description="Disordered" evidence="1">
    <location>
        <begin position="1"/>
        <end position="57"/>
    </location>
</feature>